<comment type="caution">
    <text evidence="1">The sequence shown here is derived from an EMBL/GenBank/DDBJ whole genome shotgun (WGS) entry which is preliminary data.</text>
</comment>
<keyword evidence="2" id="KW-1185">Reference proteome</keyword>
<gene>
    <name evidence="1" type="ORF">H5410_051077</name>
</gene>
<dbReference type="Proteomes" id="UP000824120">
    <property type="component" value="Chromosome 10"/>
</dbReference>
<evidence type="ECO:0000313" key="1">
    <source>
        <dbReference type="EMBL" id="KAG5580450.1"/>
    </source>
</evidence>
<name>A0A9J5WXE4_SOLCO</name>
<dbReference type="EMBL" id="JACXVP010000010">
    <property type="protein sequence ID" value="KAG5580450.1"/>
    <property type="molecule type" value="Genomic_DNA"/>
</dbReference>
<dbReference type="AlphaFoldDB" id="A0A9J5WXE4"/>
<accession>A0A9J5WXE4</accession>
<organism evidence="1 2">
    <name type="scientific">Solanum commersonii</name>
    <name type="common">Commerson's wild potato</name>
    <name type="synonym">Commerson's nightshade</name>
    <dbReference type="NCBI Taxonomy" id="4109"/>
    <lineage>
        <taxon>Eukaryota</taxon>
        <taxon>Viridiplantae</taxon>
        <taxon>Streptophyta</taxon>
        <taxon>Embryophyta</taxon>
        <taxon>Tracheophyta</taxon>
        <taxon>Spermatophyta</taxon>
        <taxon>Magnoliopsida</taxon>
        <taxon>eudicotyledons</taxon>
        <taxon>Gunneridae</taxon>
        <taxon>Pentapetalae</taxon>
        <taxon>asterids</taxon>
        <taxon>lamiids</taxon>
        <taxon>Solanales</taxon>
        <taxon>Solanaceae</taxon>
        <taxon>Solanoideae</taxon>
        <taxon>Solaneae</taxon>
        <taxon>Solanum</taxon>
    </lineage>
</organism>
<protein>
    <submittedName>
        <fullName evidence="1">Uncharacterized protein</fullName>
    </submittedName>
</protein>
<evidence type="ECO:0000313" key="2">
    <source>
        <dbReference type="Proteomes" id="UP000824120"/>
    </source>
</evidence>
<proteinExistence type="predicted"/>
<reference evidence="1 2" key="1">
    <citation type="submission" date="2020-09" db="EMBL/GenBank/DDBJ databases">
        <title>De no assembly of potato wild relative species, Solanum commersonii.</title>
        <authorList>
            <person name="Cho K."/>
        </authorList>
    </citation>
    <scope>NUCLEOTIDE SEQUENCE [LARGE SCALE GENOMIC DNA]</scope>
    <source>
        <strain evidence="1">LZ3.2</strain>
        <tissue evidence="1">Leaf</tissue>
    </source>
</reference>
<sequence>MFIIIIYKIDAYSSKLEFVQRNHDLQVGLALTWNVGIGQMASAISMQHQLRPARSGRGMCASG</sequence>